<protein>
    <submittedName>
        <fullName evidence="2">Uncharacterized protein</fullName>
    </submittedName>
</protein>
<keyword evidence="1" id="KW-0812">Transmembrane</keyword>
<gene>
    <name evidence="2" type="ORF">LUCI_2636</name>
</gene>
<dbReference type="AlphaFoldDB" id="A0A498RAT1"/>
<keyword evidence="3" id="KW-1185">Reference proteome</keyword>
<evidence type="ECO:0000313" key="2">
    <source>
        <dbReference type="EMBL" id="VBB07392.1"/>
    </source>
</evidence>
<keyword evidence="1" id="KW-1133">Transmembrane helix</keyword>
<keyword evidence="1" id="KW-0472">Membrane</keyword>
<evidence type="ECO:0000256" key="1">
    <source>
        <dbReference type="SAM" id="Phobius"/>
    </source>
</evidence>
<dbReference type="OrthoDB" id="4550662at2"/>
<feature type="transmembrane region" description="Helical" evidence="1">
    <location>
        <begin position="122"/>
        <end position="139"/>
    </location>
</feature>
<evidence type="ECO:0000313" key="3">
    <source>
        <dbReference type="Proteomes" id="UP000277811"/>
    </source>
</evidence>
<feature type="transmembrane region" description="Helical" evidence="1">
    <location>
        <begin position="65"/>
        <end position="84"/>
    </location>
</feature>
<feature type="transmembrane region" description="Helical" evidence="1">
    <location>
        <begin position="6"/>
        <end position="28"/>
    </location>
</feature>
<dbReference type="Proteomes" id="UP000277811">
    <property type="component" value="Unassembled WGS sequence"/>
</dbReference>
<proteinExistence type="predicted"/>
<reference evidence="2 3" key="1">
    <citation type="submission" date="2018-06" db="EMBL/GenBank/DDBJ databases">
        <authorList>
            <person name="Strepis N."/>
        </authorList>
    </citation>
    <scope>NUCLEOTIDE SEQUENCE [LARGE SCALE GENOMIC DNA]</scope>
    <source>
        <strain evidence="2">LUCI</strain>
    </source>
</reference>
<dbReference type="RefSeq" id="WP_122628332.1">
    <property type="nucleotide sequence ID" value="NZ_UPPP01000073.1"/>
</dbReference>
<dbReference type="EMBL" id="UPPP01000073">
    <property type="protein sequence ID" value="VBB07392.1"/>
    <property type="molecule type" value="Genomic_DNA"/>
</dbReference>
<name>A0A498RAT1_9FIRM</name>
<organism evidence="2 3">
    <name type="scientific">Lucifera butyrica</name>
    <dbReference type="NCBI Taxonomy" id="1351585"/>
    <lineage>
        <taxon>Bacteria</taxon>
        <taxon>Bacillati</taxon>
        <taxon>Bacillota</taxon>
        <taxon>Negativicutes</taxon>
        <taxon>Veillonellales</taxon>
        <taxon>Veillonellaceae</taxon>
        <taxon>Lucifera</taxon>
    </lineage>
</organism>
<accession>A0A498RAT1</accession>
<feature type="transmembrane region" description="Helical" evidence="1">
    <location>
        <begin position="96"/>
        <end position="116"/>
    </location>
</feature>
<sequence length="186" mass="20398">MKKDVFLRAVSAGMLSAVVYALVELVAIKTGLQHTSVWEAAAGMFLPASQVSTQLGTLIGLTGHFIIGGLWGISFYIFLLYAGVSRSILKGMLVGFYLWLLSTIMMRWGVTSYVYFDSNEQLGALIATLIFGLSLGFLVPRMAMQNISESNSIFRGILANILAQPAYKTKLTKSETEQDFKPPDQN</sequence>